<comment type="caution">
    <text evidence="1">The sequence shown here is derived from an EMBL/GenBank/DDBJ whole genome shotgun (WGS) entry which is preliminary data.</text>
</comment>
<protein>
    <submittedName>
        <fullName evidence="1">ATP-binding protein</fullName>
    </submittedName>
</protein>
<dbReference type="Proteomes" id="UP000467124">
    <property type="component" value="Unassembled WGS sequence"/>
</dbReference>
<dbReference type="InterPro" id="IPR027417">
    <property type="entry name" value="P-loop_NTPase"/>
</dbReference>
<dbReference type="Gene3D" id="1.25.40.10">
    <property type="entry name" value="Tetratricopeptide repeat domain"/>
    <property type="match status" value="1"/>
</dbReference>
<dbReference type="PANTHER" id="PTHR47691">
    <property type="entry name" value="REGULATOR-RELATED"/>
    <property type="match status" value="1"/>
</dbReference>
<dbReference type="RefSeq" id="WP_161111291.1">
    <property type="nucleotide sequence ID" value="NZ_WWHY01000001.1"/>
</dbReference>
<dbReference type="PRINTS" id="PR00364">
    <property type="entry name" value="DISEASERSIST"/>
</dbReference>
<dbReference type="SUPFAM" id="SSF48452">
    <property type="entry name" value="TPR-like"/>
    <property type="match status" value="1"/>
</dbReference>
<accession>A0A7K2IUX1</accession>
<evidence type="ECO:0000313" key="1">
    <source>
        <dbReference type="EMBL" id="MYR33743.1"/>
    </source>
</evidence>
<sequence length="707" mass="76818">MNDDTPEPRQVRSTIGGDVGGTAIQAGAVGRDVNVTNVLQGDHRPLQVERPPHDFVNRHDQLEWIRSTLSSDSSPRVVLCEGPRGIGKTTFIRKIAEIHQDYFSGGQLGFEYRRGLYEDPDTAITGFLRALGMEEKAIPSSPAERAKEYRSLTRRRPCLLVVVEGAWEPAQVRALVPEGNGSLVLVDGDVPDLDELLGDPRGAHPRSLVPLDAEHARALLESRADRSLESEDPEAIERLLEVCAGLPLAIALVGGRLFRMGPGSAAALAEDMKRAPSAPDSAEELRRSLGVIFETSYRALSPEAAAVYRTLGDWPGPHLDRALMPLLGDEGRWKEILAANLVEMDTHTLRFRHELIRGHARDRAEEDGAGPRRARLTAMLDAYLVRLGFAELAARGERLRTLDLGSILTGAEDPFDGDTGSAKAWLLRERPTLLSVVLGSAEQGLHVHAHRFAELAPALYLDHRFVHDWATTAVVGADSARMVGDTAAEARLLSLGSRPLTDLGRHAEAGARLDRAAELVEGMDDLMLRASVWEFRGRYLAETDPEAAIAAYDRCIEANRASDLPGSERGEALGLLFRGQAGVRAGRAEEAITDIESALARFEALSESDGRMSARGRVWLGEAHAAAGRHREAITALNLAIEGLGAGDQHYYRAEAYVLLADLYEEIGAPGEARARLVEAERLYRGLESPRAVSVAERIARSGPPSG</sequence>
<dbReference type="SUPFAM" id="SSF52540">
    <property type="entry name" value="P-loop containing nucleoside triphosphate hydrolases"/>
    <property type="match status" value="1"/>
</dbReference>
<keyword evidence="1" id="KW-0547">Nucleotide-binding</keyword>
<organism evidence="1 2">
    <name type="scientific">Nocardiopsis alba</name>
    <dbReference type="NCBI Taxonomy" id="53437"/>
    <lineage>
        <taxon>Bacteria</taxon>
        <taxon>Bacillati</taxon>
        <taxon>Actinomycetota</taxon>
        <taxon>Actinomycetes</taxon>
        <taxon>Streptosporangiales</taxon>
        <taxon>Nocardiopsidaceae</taxon>
        <taxon>Nocardiopsis</taxon>
    </lineage>
</organism>
<dbReference type="PANTHER" id="PTHR47691:SF3">
    <property type="entry name" value="HTH-TYPE TRANSCRIPTIONAL REGULATOR RV0890C-RELATED"/>
    <property type="match status" value="1"/>
</dbReference>
<keyword evidence="1" id="KW-0067">ATP-binding</keyword>
<dbReference type="InterPro" id="IPR011990">
    <property type="entry name" value="TPR-like_helical_dom_sf"/>
</dbReference>
<dbReference type="AlphaFoldDB" id="A0A7K2IUX1"/>
<dbReference type="GO" id="GO:0005524">
    <property type="term" value="F:ATP binding"/>
    <property type="evidence" value="ECO:0007669"/>
    <property type="project" value="UniProtKB-KW"/>
</dbReference>
<name>A0A7K2IUX1_9ACTN</name>
<evidence type="ECO:0000313" key="2">
    <source>
        <dbReference type="Proteomes" id="UP000467124"/>
    </source>
</evidence>
<proteinExistence type="predicted"/>
<gene>
    <name evidence="1" type="ORF">GTW20_16120</name>
</gene>
<dbReference type="Gene3D" id="3.40.50.300">
    <property type="entry name" value="P-loop containing nucleotide triphosphate hydrolases"/>
    <property type="match status" value="1"/>
</dbReference>
<dbReference type="EMBL" id="WWHY01000001">
    <property type="protein sequence ID" value="MYR33743.1"/>
    <property type="molecule type" value="Genomic_DNA"/>
</dbReference>
<reference evidence="1 2" key="1">
    <citation type="journal article" date="2019" name="Nat. Commun.">
        <title>The antimicrobial potential of Streptomyces from insect microbiomes.</title>
        <authorList>
            <person name="Chevrette M.G."/>
            <person name="Carlson C.M."/>
            <person name="Ortega H.E."/>
            <person name="Thomas C."/>
            <person name="Ananiev G.E."/>
            <person name="Barns K.J."/>
            <person name="Book A.J."/>
            <person name="Cagnazzo J."/>
            <person name="Carlos C."/>
            <person name="Flanigan W."/>
            <person name="Grubbs K.J."/>
            <person name="Horn H.A."/>
            <person name="Hoffmann F.M."/>
            <person name="Klassen J.L."/>
            <person name="Knack J.J."/>
            <person name="Lewin G.R."/>
            <person name="McDonald B.R."/>
            <person name="Muller L."/>
            <person name="Melo W.G.P."/>
            <person name="Pinto-Tomas A.A."/>
            <person name="Schmitz A."/>
            <person name="Wendt-Pienkowski E."/>
            <person name="Wildman S."/>
            <person name="Zhao M."/>
            <person name="Zhang F."/>
            <person name="Bugni T.S."/>
            <person name="Andes D.R."/>
            <person name="Pupo M.T."/>
            <person name="Currie C.R."/>
        </authorList>
    </citation>
    <scope>NUCLEOTIDE SEQUENCE [LARGE SCALE GENOMIC DNA]</scope>
    <source>
        <strain evidence="1 2">SID5840</strain>
    </source>
</reference>